<evidence type="ECO:0000256" key="7">
    <source>
        <dbReference type="ARBA" id="ARBA00022617"/>
    </source>
</evidence>
<dbReference type="FunFam" id="1.10.520.10:FF:000008">
    <property type="entry name" value="Peroxidase"/>
    <property type="match status" value="1"/>
</dbReference>
<dbReference type="InterPro" id="IPR019793">
    <property type="entry name" value="Peroxidases_heam-ligand_BS"/>
</dbReference>
<dbReference type="GO" id="GO:0005576">
    <property type="term" value="C:extracellular region"/>
    <property type="evidence" value="ECO:0007669"/>
    <property type="project" value="UniProtKB-SubCell"/>
</dbReference>
<name>A0AAD7KQ25_QUISA</name>
<keyword evidence="18" id="KW-0732">Signal</keyword>
<keyword evidence="10 15" id="KW-0408">Iron</keyword>
<dbReference type="EC" id="1.11.1.7" evidence="4 18"/>
<evidence type="ECO:0000256" key="12">
    <source>
        <dbReference type="ARBA" id="ARBA00023324"/>
    </source>
</evidence>
<dbReference type="Gene3D" id="1.10.520.10">
    <property type="match status" value="1"/>
</dbReference>
<dbReference type="InterPro" id="IPR010255">
    <property type="entry name" value="Haem_peroxidase_sf"/>
</dbReference>
<sequence length="330" mass="37261">MTFHFLYFHIFIVSLTLFPFTQSKLTTNYYQKSCPKFNEIIQNAVTDKQISTPTTAAATLRLFFHDCWIEGCDASVLIATNTFNKAERDGDINLSLAGDGFDIVTRAKTTLELECPGIVSCSDILATATRDLVKMVGGPFYKVRLGRKDGLVSKYEGIDVSFPLPTMSLSKIISYFTAKNFTIQEMVALSGAHTIGFSHCKEFSDRLFHFSKTKETDPTFHPEYAKGLRDLCANYTKDPSMAAFNDVMTPGKFDNMYYLNLQRGLGLLSSDAALWVDERTKPFVKMYAANQTKFFEDFARAMEKISLYKVKTGNQGEVRHRCDSFNDLKT</sequence>
<feature type="binding site" evidence="15">
    <location>
        <position position="254"/>
    </location>
    <ligand>
        <name>Ca(2+)</name>
        <dbReference type="ChEBI" id="CHEBI:29108"/>
        <label>2</label>
    </ligand>
</feature>
<dbReference type="Proteomes" id="UP001163823">
    <property type="component" value="Chromosome 14"/>
</dbReference>
<keyword evidence="5 18" id="KW-0964">Secreted</keyword>
<evidence type="ECO:0000256" key="18">
    <source>
        <dbReference type="RuleBase" id="RU362060"/>
    </source>
</evidence>
<feature type="disulfide bond" evidence="17">
    <location>
        <begin position="200"/>
        <end position="232"/>
    </location>
</feature>
<evidence type="ECO:0000256" key="17">
    <source>
        <dbReference type="PIRSR" id="PIRSR600823-5"/>
    </source>
</evidence>
<feature type="disulfide bond" evidence="17">
    <location>
        <begin position="67"/>
        <end position="72"/>
    </location>
</feature>
<feature type="binding site" evidence="15">
    <location>
        <position position="71"/>
    </location>
    <ligand>
        <name>Ca(2+)</name>
        <dbReference type="ChEBI" id="CHEBI:29108"/>
        <label>1</label>
    </ligand>
</feature>
<comment type="similarity">
    <text evidence="3">Belongs to the peroxidase family. Ascorbate peroxidase subfamily.</text>
</comment>
<keyword evidence="6 18" id="KW-0575">Peroxidase</keyword>
<evidence type="ECO:0000256" key="15">
    <source>
        <dbReference type="PIRSR" id="PIRSR600823-3"/>
    </source>
</evidence>
<feature type="binding site" evidence="14">
    <location>
        <position position="163"/>
    </location>
    <ligand>
        <name>substrate</name>
    </ligand>
</feature>
<dbReference type="CDD" id="cd00693">
    <property type="entry name" value="secretory_peroxidase"/>
    <property type="match status" value="1"/>
</dbReference>
<comment type="cofactor">
    <cofactor evidence="15 18">
        <name>heme b</name>
        <dbReference type="ChEBI" id="CHEBI:60344"/>
    </cofactor>
    <text evidence="15 18">Binds 1 heme b (iron(II)-protoporphyrin IX) group per subunit.</text>
</comment>
<evidence type="ECO:0000256" key="14">
    <source>
        <dbReference type="PIRSR" id="PIRSR600823-2"/>
    </source>
</evidence>
<feature type="signal peptide" evidence="18">
    <location>
        <begin position="1"/>
        <end position="23"/>
    </location>
</feature>
<evidence type="ECO:0000256" key="11">
    <source>
        <dbReference type="ARBA" id="ARBA00023157"/>
    </source>
</evidence>
<dbReference type="Pfam" id="PF00141">
    <property type="entry name" value="peroxidase"/>
    <property type="match status" value="1"/>
</dbReference>
<evidence type="ECO:0000256" key="1">
    <source>
        <dbReference type="ARBA" id="ARBA00000189"/>
    </source>
</evidence>
<dbReference type="PRINTS" id="PR00458">
    <property type="entry name" value="PEROXIDASE"/>
</dbReference>
<dbReference type="InterPro" id="IPR033905">
    <property type="entry name" value="Secretory_peroxidase"/>
</dbReference>
<feature type="disulfide bond" evidence="17">
    <location>
        <begin position="121"/>
        <end position="322"/>
    </location>
</feature>
<evidence type="ECO:0000256" key="13">
    <source>
        <dbReference type="PIRSR" id="PIRSR600823-1"/>
    </source>
</evidence>
<evidence type="ECO:0000256" key="4">
    <source>
        <dbReference type="ARBA" id="ARBA00012313"/>
    </source>
</evidence>
<dbReference type="PROSITE" id="PS00436">
    <property type="entry name" value="PEROXIDASE_2"/>
    <property type="match status" value="1"/>
</dbReference>
<comment type="subcellular location">
    <subcellularLocation>
        <location evidence="18">Secreted</location>
    </subcellularLocation>
</comment>
<dbReference type="PROSITE" id="PS50873">
    <property type="entry name" value="PEROXIDASE_4"/>
    <property type="match status" value="1"/>
</dbReference>
<comment type="similarity">
    <text evidence="18">Belongs to the peroxidase family. Classical plant (class III) peroxidase subfamily.</text>
</comment>
<protein>
    <recommendedName>
        <fullName evidence="4 18">Peroxidase</fullName>
        <ecNumber evidence="4 18">1.11.1.7</ecNumber>
    </recommendedName>
</protein>
<dbReference type="GO" id="GO:0042744">
    <property type="term" value="P:hydrogen peroxide catabolic process"/>
    <property type="evidence" value="ECO:0007669"/>
    <property type="project" value="UniProtKB-KW"/>
</dbReference>
<evidence type="ECO:0000313" key="21">
    <source>
        <dbReference type="Proteomes" id="UP001163823"/>
    </source>
</evidence>
<organism evidence="20 21">
    <name type="scientific">Quillaja saponaria</name>
    <name type="common">Soap bark tree</name>
    <dbReference type="NCBI Taxonomy" id="32244"/>
    <lineage>
        <taxon>Eukaryota</taxon>
        <taxon>Viridiplantae</taxon>
        <taxon>Streptophyta</taxon>
        <taxon>Embryophyta</taxon>
        <taxon>Tracheophyta</taxon>
        <taxon>Spermatophyta</taxon>
        <taxon>Magnoliopsida</taxon>
        <taxon>eudicotyledons</taxon>
        <taxon>Gunneridae</taxon>
        <taxon>Pentapetalae</taxon>
        <taxon>rosids</taxon>
        <taxon>fabids</taxon>
        <taxon>Fabales</taxon>
        <taxon>Quillajaceae</taxon>
        <taxon>Quillaja</taxon>
    </lineage>
</organism>
<keyword evidence="9 18" id="KW-0560">Oxidoreductase</keyword>
<comment type="caution">
    <text evidence="20">The sequence shown here is derived from an EMBL/GenBank/DDBJ whole genome shotgun (WGS) entry which is preliminary data.</text>
</comment>
<dbReference type="GO" id="GO:0006979">
    <property type="term" value="P:response to oxidative stress"/>
    <property type="evidence" value="ECO:0007669"/>
    <property type="project" value="UniProtKB-UniRule"/>
</dbReference>
<evidence type="ECO:0000256" key="10">
    <source>
        <dbReference type="ARBA" id="ARBA00023004"/>
    </source>
</evidence>
<keyword evidence="11 17" id="KW-1015">Disulfide bond</keyword>
<dbReference type="InterPro" id="IPR000823">
    <property type="entry name" value="Peroxidase_pln"/>
</dbReference>
<comment type="function">
    <text evidence="2">Removal of H(2)O(2), oxidation of toxic reductants, biosynthesis and degradation of lignin, suberization, auxin catabolism, response to environmental stresses such as wounding, pathogen attack and oxidative stress. These functions might be dependent on each isozyme/isoform in each plant tissue.</text>
</comment>
<feature type="binding site" evidence="15">
    <location>
        <position position="66"/>
    </location>
    <ligand>
        <name>Ca(2+)</name>
        <dbReference type="ChEBI" id="CHEBI:29108"/>
        <label>1</label>
    </ligand>
</feature>
<feature type="binding site" evidence="15">
    <location>
        <position position="246"/>
    </location>
    <ligand>
        <name>Ca(2+)</name>
        <dbReference type="ChEBI" id="CHEBI:29108"/>
        <label>2</label>
    </ligand>
</feature>
<comment type="catalytic activity">
    <reaction evidence="1 18">
        <text>2 a phenolic donor + H2O2 = 2 a phenolic radical donor + 2 H2O</text>
        <dbReference type="Rhea" id="RHEA:56136"/>
        <dbReference type="ChEBI" id="CHEBI:15377"/>
        <dbReference type="ChEBI" id="CHEBI:16240"/>
        <dbReference type="ChEBI" id="CHEBI:139520"/>
        <dbReference type="ChEBI" id="CHEBI:139521"/>
        <dbReference type="EC" id="1.11.1.7"/>
    </reaction>
</comment>
<evidence type="ECO:0000259" key="19">
    <source>
        <dbReference type="PROSITE" id="PS50873"/>
    </source>
</evidence>
<feature type="active site" description="Proton acceptor" evidence="13">
    <location>
        <position position="65"/>
    </location>
</feature>
<feature type="binding site" evidence="15">
    <location>
        <position position="75"/>
    </location>
    <ligand>
        <name>Ca(2+)</name>
        <dbReference type="ChEBI" id="CHEBI:29108"/>
        <label>1</label>
    </ligand>
</feature>
<feature type="binding site" description="axial binding residue" evidence="15">
    <location>
        <position position="193"/>
    </location>
    <ligand>
        <name>heme b</name>
        <dbReference type="ChEBI" id="CHEBI:60344"/>
    </ligand>
    <ligandPart>
        <name>Fe</name>
        <dbReference type="ChEBI" id="CHEBI:18248"/>
    </ligandPart>
</feature>
<dbReference type="PRINTS" id="PR00461">
    <property type="entry name" value="PLPEROXIDASE"/>
</dbReference>
<dbReference type="EMBL" id="JARAOO010000014">
    <property type="protein sequence ID" value="KAJ7943592.1"/>
    <property type="molecule type" value="Genomic_DNA"/>
</dbReference>
<feature type="disulfide bond" evidence="17">
    <location>
        <begin position="34"/>
        <end position="115"/>
    </location>
</feature>
<evidence type="ECO:0000313" key="20">
    <source>
        <dbReference type="EMBL" id="KAJ7943592.1"/>
    </source>
</evidence>
<comment type="cofactor">
    <cofactor evidence="15 18">
        <name>Ca(2+)</name>
        <dbReference type="ChEBI" id="CHEBI:29108"/>
    </cofactor>
    <text evidence="15 18">Binds 2 calcium ions per subunit.</text>
</comment>
<dbReference type="InterPro" id="IPR002016">
    <property type="entry name" value="Haem_peroxidase"/>
</dbReference>
<evidence type="ECO:0000256" key="6">
    <source>
        <dbReference type="ARBA" id="ARBA00022559"/>
    </source>
</evidence>
<keyword evidence="7 18" id="KW-0349">Heme</keyword>
<evidence type="ECO:0000256" key="5">
    <source>
        <dbReference type="ARBA" id="ARBA00022525"/>
    </source>
</evidence>
<proteinExistence type="inferred from homology"/>
<dbReference type="SUPFAM" id="SSF48113">
    <property type="entry name" value="Heme-dependent peroxidases"/>
    <property type="match status" value="1"/>
</dbReference>
<evidence type="ECO:0000256" key="16">
    <source>
        <dbReference type="PIRSR" id="PIRSR600823-4"/>
    </source>
</evidence>
<feature type="domain" description="Plant heme peroxidase family profile" evidence="19">
    <location>
        <begin position="24"/>
        <end position="326"/>
    </location>
</feature>
<evidence type="ECO:0000256" key="9">
    <source>
        <dbReference type="ARBA" id="ARBA00023002"/>
    </source>
</evidence>
<dbReference type="AlphaFoldDB" id="A0AAD7KQ25"/>
<feature type="binding site" evidence="15">
    <location>
        <position position="194"/>
    </location>
    <ligand>
        <name>Ca(2+)</name>
        <dbReference type="ChEBI" id="CHEBI:29108"/>
        <label>2</label>
    </ligand>
</feature>
<keyword evidence="21" id="KW-1185">Reference proteome</keyword>
<evidence type="ECO:0000256" key="3">
    <source>
        <dbReference type="ARBA" id="ARBA00006873"/>
    </source>
</evidence>
<dbReference type="GO" id="GO:0020037">
    <property type="term" value="F:heme binding"/>
    <property type="evidence" value="ECO:0007669"/>
    <property type="project" value="UniProtKB-UniRule"/>
</dbReference>
<reference evidence="20" key="1">
    <citation type="journal article" date="2023" name="Science">
        <title>Elucidation of the pathway for biosynthesis of saponin adjuvants from the soapbark tree.</title>
        <authorList>
            <person name="Reed J."/>
            <person name="Orme A."/>
            <person name="El-Demerdash A."/>
            <person name="Owen C."/>
            <person name="Martin L.B.B."/>
            <person name="Misra R.C."/>
            <person name="Kikuchi S."/>
            <person name="Rejzek M."/>
            <person name="Martin A.C."/>
            <person name="Harkess A."/>
            <person name="Leebens-Mack J."/>
            <person name="Louveau T."/>
            <person name="Stephenson M.J."/>
            <person name="Osbourn A."/>
        </authorList>
    </citation>
    <scope>NUCLEOTIDE SEQUENCE</scope>
    <source>
        <strain evidence="20">S10</strain>
    </source>
</reference>
<feature type="binding site" evidence="15">
    <location>
        <position position="73"/>
    </location>
    <ligand>
        <name>Ca(2+)</name>
        <dbReference type="ChEBI" id="CHEBI:29108"/>
        <label>1</label>
    </ligand>
</feature>
<gene>
    <name evidence="20" type="ORF">O6P43_033120</name>
</gene>
<dbReference type="FunFam" id="1.10.420.10:FF:000001">
    <property type="entry name" value="Peroxidase"/>
    <property type="match status" value="1"/>
</dbReference>
<dbReference type="PROSITE" id="PS00435">
    <property type="entry name" value="PEROXIDASE_1"/>
    <property type="match status" value="1"/>
</dbReference>
<feature type="binding site" evidence="15">
    <location>
        <position position="249"/>
    </location>
    <ligand>
        <name>Ca(2+)</name>
        <dbReference type="ChEBI" id="CHEBI:29108"/>
        <label>2</label>
    </ligand>
</feature>
<dbReference type="GO" id="GO:0140825">
    <property type="term" value="F:lactoperoxidase activity"/>
    <property type="evidence" value="ECO:0007669"/>
    <property type="project" value="UniProtKB-EC"/>
</dbReference>
<evidence type="ECO:0000256" key="8">
    <source>
        <dbReference type="ARBA" id="ARBA00022723"/>
    </source>
</evidence>
<feature type="chain" id="PRO_5041770013" description="Peroxidase" evidence="18">
    <location>
        <begin position="24"/>
        <end position="330"/>
    </location>
</feature>
<accession>A0AAD7KQ25</accession>
<dbReference type="InterPro" id="IPR019794">
    <property type="entry name" value="Peroxidases_AS"/>
</dbReference>
<feature type="binding site" evidence="15">
    <location>
        <position position="87"/>
    </location>
    <ligand>
        <name>Ca(2+)</name>
        <dbReference type="ChEBI" id="CHEBI:29108"/>
        <label>1</label>
    </ligand>
</feature>
<keyword evidence="12 18" id="KW-0376">Hydrogen peroxide</keyword>
<dbReference type="KEGG" id="qsa:O6P43_033120"/>
<evidence type="ECO:0000256" key="2">
    <source>
        <dbReference type="ARBA" id="ARBA00002322"/>
    </source>
</evidence>
<dbReference type="GO" id="GO:0046872">
    <property type="term" value="F:metal ion binding"/>
    <property type="evidence" value="ECO:0007669"/>
    <property type="project" value="UniProtKB-UniRule"/>
</dbReference>
<feature type="site" description="Transition state stabilizer" evidence="16">
    <location>
        <position position="61"/>
    </location>
</feature>
<dbReference type="PANTHER" id="PTHR31517:SF17">
    <property type="entry name" value="PEROXIDASE 6"/>
    <property type="match status" value="1"/>
</dbReference>
<dbReference type="Gene3D" id="1.10.420.10">
    <property type="entry name" value="Peroxidase, domain 2"/>
    <property type="match status" value="1"/>
</dbReference>
<dbReference type="PANTHER" id="PTHR31517">
    <property type="match status" value="1"/>
</dbReference>
<keyword evidence="8 15" id="KW-0479">Metal-binding</keyword>
<keyword evidence="15 18" id="KW-0106">Calcium</keyword>